<dbReference type="AlphaFoldDB" id="A0A4Q7JD96"/>
<proteinExistence type="predicted"/>
<dbReference type="Gene3D" id="1.25.40.10">
    <property type="entry name" value="Tetratricopeptide repeat domain"/>
    <property type="match status" value="1"/>
</dbReference>
<dbReference type="Proteomes" id="UP000292003">
    <property type="component" value="Unassembled WGS sequence"/>
</dbReference>
<sequence>MTTEAKALYRRAREAWEREDWPASVAAYEELLARFPDHRFSPAWWFDAALAAKFLHDWPRALRLGVEAAARTERGTEDPAFWNLGIAATALRDWPVARDAWAGYGIDLPPGDGEIQADFGVTCVRVSTAGGQEVVWAQRLCPARARVLSIPFSPDRRFGEVVLHDGAPNGERVVGEDRFLVFDELMPFTPSAIPTLSCVIRGEEADFVALSDVFDEFGLAVEPADSGRTLCRCCSEGSVATARDLSPKDGERQMLLAASEEQARTLLELWVTGNPSARSWSRPHVL</sequence>
<reference evidence="1 2" key="1">
    <citation type="submission" date="2019-02" db="EMBL/GenBank/DDBJ databases">
        <title>Draft genome sequence of Amycolatopsis sp. 8-3EHSu isolated from roots of Suaeda maritima.</title>
        <authorList>
            <person name="Duangmal K."/>
            <person name="Chantavorakit T."/>
        </authorList>
    </citation>
    <scope>NUCLEOTIDE SEQUENCE [LARGE SCALE GENOMIC DNA]</scope>
    <source>
        <strain evidence="1 2">8-3EHSu</strain>
    </source>
</reference>
<dbReference type="RefSeq" id="WP_130473823.1">
    <property type="nucleotide sequence ID" value="NZ_SFCC01000002.1"/>
</dbReference>
<name>A0A4Q7JD96_9PSEU</name>
<keyword evidence="2" id="KW-1185">Reference proteome</keyword>
<protein>
    <submittedName>
        <fullName evidence="1">Tetratricopeptide repeat protein</fullName>
    </submittedName>
</protein>
<evidence type="ECO:0000313" key="2">
    <source>
        <dbReference type="Proteomes" id="UP000292003"/>
    </source>
</evidence>
<comment type="caution">
    <text evidence="1">The sequence shown here is derived from an EMBL/GenBank/DDBJ whole genome shotgun (WGS) entry which is preliminary data.</text>
</comment>
<dbReference type="EMBL" id="SFCC01000002">
    <property type="protein sequence ID" value="RZQ65036.1"/>
    <property type="molecule type" value="Genomic_DNA"/>
</dbReference>
<dbReference type="InterPro" id="IPR011990">
    <property type="entry name" value="TPR-like_helical_dom_sf"/>
</dbReference>
<accession>A0A4Q7JD96</accession>
<dbReference type="OrthoDB" id="5982980at2"/>
<evidence type="ECO:0000313" key="1">
    <source>
        <dbReference type="EMBL" id="RZQ65036.1"/>
    </source>
</evidence>
<gene>
    <name evidence="1" type="ORF">EWH70_03795</name>
</gene>
<dbReference type="SUPFAM" id="SSF48452">
    <property type="entry name" value="TPR-like"/>
    <property type="match status" value="1"/>
</dbReference>
<organism evidence="1 2">
    <name type="scientific">Amycolatopsis suaedae</name>
    <dbReference type="NCBI Taxonomy" id="2510978"/>
    <lineage>
        <taxon>Bacteria</taxon>
        <taxon>Bacillati</taxon>
        <taxon>Actinomycetota</taxon>
        <taxon>Actinomycetes</taxon>
        <taxon>Pseudonocardiales</taxon>
        <taxon>Pseudonocardiaceae</taxon>
        <taxon>Amycolatopsis</taxon>
    </lineage>
</organism>